<evidence type="ECO:0008006" key="10">
    <source>
        <dbReference type="Google" id="ProtNLM"/>
    </source>
</evidence>
<keyword evidence="6" id="KW-0694">RNA-binding</keyword>
<keyword evidence="5" id="KW-0378">Hydrolase</keyword>
<name>A0A1F6BTE6_9BACT</name>
<organism evidence="8 9">
    <name type="scientific">Candidatus Jorgensenbacteria bacterium RIFCSPLOWO2_01_FULL_45_25b</name>
    <dbReference type="NCBI Taxonomy" id="1798471"/>
    <lineage>
        <taxon>Bacteria</taxon>
        <taxon>Candidatus Joergenseniibacteriota</taxon>
    </lineage>
</organism>
<keyword evidence="2" id="KW-1277">Toxin-antitoxin system</keyword>
<protein>
    <recommendedName>
        <fullName evidence="10">Addiction module toxin, HicA family</fullName>
    </recommendedName>
</protein>
<gene>
    <name evidence="8" type="ORF">A3A21_03305</name>
</gene>
<evidence type="ECO:0000256" key="5">
    <source>
        <dbReference type="ARBA" id="ARBA00022801"/>
    </source>
</evidence>
<evidence type="ECO:0000256" key="6">
    <source>
        <dbReference type="ARBA" id="ARBA00022884"/>
    </source>
</evidence>
<keyword evidence="7" id="KW-0346">Stress response</keyword>
<evidence type="ECO:0000256" key="7">
    <source>
        <dbReference type="ARBA" id="ARBA00023016"/>
    </source>
</evidence>
<dbReference type="Gene3D" id="3.30.920.30">
    <property type="entry name" value="Hypothetical protein"/>
    <property type="match status" value="1"/>
</dbReference>
<evidence type="ECO:0000313" key="8">
    <source>
        <dbReference type="EMBL" id="OGG40196.1"/>
    </source>
</evidence>
<sequence>MSHIPPLKAKIIVNALLKAGFYIHHQTGSHVQLQHRVKIHLRVTIARHDRFDLPSFVVRNILKQAGVSEKDFLKLL</sequence>
<keyword evidence="3" id="KW-0540">Nuclease</keyword>
<dbReference type="InterPro" id="IPR038570">
    <property type="entry name" value="HicA_sf"/>
</dbReference>
<accession>A0A1F6BTE6</accession>
<dbReference type="GO" id="GO:0003729">
    <property type="term" value="F:mRNA binding"/>
    <property type="evidence" value="ECO:0007669"/>
    <property type="project" value="InterPro"/>
</dbReference>
<dbReference type="EMBL" id="MFKK01000031">
    <property type="protein sequence ID" value="OGG40196.1"/>
    <property type="molecule type" value="Genomic_DNA"/>
</dbReference>
<dbReference type="GO" id="GO:0016787">
    <property type="term" value="F:hydrolase activity"/>
    <property type="evidence" value="ECO:0007669"/>
    <property type="project" value="UniProtKB-KW"/>
</dbReference>
<dbReference type="GO" id="GO:0004519">
    <property type="term" value="F:endonuclease activity"/>
    <property type="evidence" value="ECO:0007669"/>
    <property type="project" value="UniProtKB-KW"/>
</dbReference>
<keyword evidence="4" id="KW-0255">Endonuclease</keyword>
<dbReference type="STRING" id="1798471.A3A21_03305"/>
<evidence type="ECO:0000256" key="1">
    <source>
        <dbReference type="ARBA" id="ARBA00006620"/>
    </source>
</evidence>
<dbReference type="InterPro" id="IPR012933">
    <property type="entry name" value="HicA_mRNA_interferase"/>
</dbReference>
<proteinExistence type="inferred from homology"/>
<dbReference type="Proteomes" id="UP000176996">
    <property type="component" value="Unassembled WGS sequence"/>
</dbReference>
<evidence type="ECO:0000256" key="3">
    <source>
        <dbReference type="ARBA" id="ARBA00022722"/>
    </source>
</evidence>
<evidence type="ECO:0000256" key="4">
    <source>
        <dbReference type="ARBA" id="ARBA00022759"/>
    </source>
</evidence>
<dbReference type="Pfam" id="PF07927">
    <property type="entry name" value="HicA_toxin"/>
    <property type="match status" value="1"/>
</dbReference>
<evidence type="ECO:0000256" key="2">
    <source>
        <dbReference type="ARBA" id="ARBA00022649"/>
    </source>
</evidence>
<evidence type="ECO:0000313" key="9">
    <source>
        <dbReference type="Proteomes" id="UP000176996"/>
    </source>
</evidence>
<dbReference type="SUPFAM" id="SSF54786">
    <property type="entry name" value="YcfA/nrd intein domain"/>
    <property type="match status" value="1"/>
</dbReference>
<reference evidence="8 9" key="1">
    <citation type="journal article" date="2016" name="Nat. Commun.">
        <title>Thousands of microbial genomes shed light on interconnected biogeochemical processes in an aquifer system.</title>
        <authorList>
            <person name="Anantharaman K."/>
            <person name="Brown C.T."/>
            <person name="Hug L.A."/>
            <person name="Sharon I."/>
            <person name="Castelle C.J."/>
            <person name="Probst A.J."/>
            <person name="Thomas B.C."/>
            <person name="Singh A."/>
            <person name="Wilkins M.J."/>
            <person name="Karaoz U."/>
            <person name="Brodie E.L."/>
            <person name="Williams K.H."/>
            <person name="Hubbard S.S."/>
            <person name="Banfield J.F."/>
        </authorList>
    </citation>
    <scope>NUCLEOTIDE SEQUENCE [LARGE SCALE GENOMIC DNA]</scope>
</reference>
<comment type="caution">
    <text evidence="8">The sequence shown here is derived from an EMBL/GenBank/DDBJ whole genome shotgun (WGS) entry which is preliminary data.</text>
</comment>
<dbReference type="AlphaFoldDB" id="A0A1F6BTE6"/>
<comment type="similarity">
    <text evidence="1">Belongs to the HicA mRNA interferase family.</text>
</comment>